<evidence type="ECO:0000313" key="3">
    <source>
        <dbReference type="Proteomes" id="UP001154282"/>
    </source>
</evidence>
<keyword evidence="3" id="KW-1185">Reference proteome</keyword>
<sequence length="168" mass="18999">MDQEEPKIIVKVKSQAGSSMLFRINPATQLRKLMLSYCDWNELVVDDVRFLYNGRNLHHDDTPKLVKMKEGDVIDAVPIIDLEGPKEICVFVKNFDGKTHTYNINQAAPLEKLLQAFCDSIGLPVDAVRFIFGGRQLERDYTLQQDCNVPAGFAGAAAIYKFSVYQQN</sequence>
<organism evidence="2 3">
    <name type="scientific">Linum tenue</name>
    <dbReference type="NCBI Taxonomy" id="586396"/>
    <lineage>
        <taxon>Eukaryota</taxon>
        <taxon>Viridiplantae</taxon>
        <taxon>Streptophyta</taxon>
        <taxon>Embryophyta</taxon>
        <taxon>Tracheophyta</taxon>
        <taxon>Spermatophyta</taxon>
        <taxon>Magnoliopsida</taxon>
        <taxon>eudicotyledons</taxon>
        <taxon>Gunneridae</taxon>
        <taxon>Pentapetalae</taxon>
        <taxon>rosids</taxon>
        <taxon>fabids</taxon>
        <taxon>Malpighiales</taxon>
        <taxon>Linaceae</taxon>
        <taxon>Linum</taxon>
    </lineage>
</organism>
<dbReference type="Pfam" id="PF00240">
    <property type="entry name" value="ubiquitin"/>
    <property type="match status" value="1"/>
</dbReference>
<gene>
    <name evidence="2" type="ORF">LITE_LOCUS25512</name>
</gene>
<proteinExistence type="predicted"/>
<dbReference type="InterPro" id="IPR029071">
    <property type="entry name" value="Ubiquitin-like_domsf"/>
</dbReference>
<feature type="domain" description="Ubiquitin-like" evidence="1">
    <location>
        <begin position="88"/>
        <end position="145"/>
    </location>
</feature>
<dbReference type="PROSITE" id="PS50053">
    <property type="entry name" value="UBIQUITIN_2"/>
    <property type="match status" value="2"/>
</dbReference>
<dbReference type="Gene3D" id="3.10.20.90">
    <property type="entry name" value="Phosphatidylinositol 3-kinase Catalytic Subunit, Chain A, domain 1"/>
    <property type="match status" value="2"/>
</dbReference>
<evidence type="ECO:0000259" key="1">
    <source>
        <dbReference type="PROSITE" id="PS50053"/>
    </source>
</evidence>
<comment type="caution">
    <text evidence="2">The sequence shown here is derived from an EMBL/GenBank/DDBJ whole genome shotgun (WGS) entry which is preliminary data.</text>
</comment>
<feature type="domain" description="Ubiquitin-like" evidence="1">
    <location>
        <begin position="6"/>
        <end position="77"/>
    </location>
</feature>
<accession>A0AAV0LVN6</accession>
<dbReference type="InterPro" id="IPR000626">
    <property type="entry name" value="Ubiquitin-like_dom"/>
</dbReference>
<dbReference type="Proteomes" id="UP001154282">
    <property type="component" value="Unassembled WGS sequence"/>
</dbReference>
<dbReference type="InterPro" id="IPR022617">
    <property type="entry name" value="Rad60/SUMO-like_dom"/>
</dbReference>
<reference evidence="2" key="1">
    <citation type="submission" date="2022-08" db="EMBL/GenBank/DDBJ databases">
        <authorList>
            <person name="Gutierrez-Valencia J."/>
        </authorList>
    </citation>
    <scope>NUCLEOTIDE SEQUENCE</scope>
</reference>
<dbReference type="EMBL" id="CAMGYJ010000006">
    <property type="protein sequence ID" value="CAI0437576.1"/>
    <property type="molecule type" value="Genomic_DNA"/>
</dbReference>
<dbReference type="CDD" id="cd01763">
    <property type="entry name" value="Ubl_SUMO_like"/>
    <property type="match status" value="1"/>
</dbReference>
<dbReference type="AlphaFoldDB" id="A0AAV0LVN6"/>
<evidence type="ECO:0000313" key="2">
    <source>
        <dbReference type="EMBL" id="CAI0437576.1"/>
    </source>
</evidence>
<dbReference type="Pfam" id="PF11976">
    <property type="entry name" value="Rad60-SLD"/>
    <property type="match status" value="1"/>
</dbReference>
<dbReference type="SMART" id="SM00213">
    <property type="entry name" value="UBQ"/>
    <property type="match status" value="2"/>
</dbReference>
<dbReference type="PANTHER" id="PTHR10562">
    <property type="entry name" value="SMALL UBIQUITIN-RELATED MODIFIER"/>
    <property type="match status" value="1"/>
</dbReference>
<protein>
    <recommendedName>
        <fullName evidence="1">Ubiquitin-like domain-containing protein</fullName>
    </recommendedName>
</protein>
<name>A0AAV0LVN6_9ROSI</name>
<dbReference type="SUPFAM" id="SSF54236">
    <property type="entry name" value="Ubiquitin-like"/>
    <property type="match status" value="2"/>
</dbReference>